<dbReference type="Gene3D" id="3.40.50.1820">
    <property type="entry name" value="alpha/beta hydrolase"/>
    <property type="match status" value="1"/>
</dbReference>
<dbReference type="InterPro" id="IPR029058">
    <property type="entry name" value="AB_hydrolase_fold"/>
</dbReference>
<dbReference type="Pfam" id="PF03583">
    <property type="entry name" value="LIP"/>
    <property type="match status" value="1"/>
</dbReference>
<organism evidence="1 2">
    <name type="scientific">Nocardia huaxiensis</name>
    <dbReference type="NCBI Taxonomy" id="2755382"/>
    <lineage>
        <taxon>Bacteria</taxon>
        <taxon>Bacillati</taxon>
        <taxon>Actinomycetota</taxon>
        <taxon>Actinomycetes</taxon>
        <taxon>Mycobacteriales</taxon>
        <taxon>Nocardiaceae</taxon>
        <taxon>Nocardia</taxon>
    </lineage>
</organism>
<name>A0A7D6ZCL3_9NOCA</name>
<dbReference type="PANTHER" id="PTHR34853">
    <property type="match status" value="1"/>
</dbReference>
<dbReference type="RefSeq" id="WP_181581656.1">
    <property type="nucleotide sequence ID" value="NZ_CP059399.1"/>
</dbReference>
<dbReference type="InterPro" id="IPR005152">
    <property type="entry name" value="Lipase_secreted"/>
</dbReference>
<dbReference type="PIRSF" id="PIRSF029171">
    <property type="entry name" value="Esterase_LipA"/>
    <property type="match status" value="1"/>
</dbReference>
<gene>
    <name evidence="1" type="ORF">H0264_35985</name>
</gene>
<dbReference type="GO" id="GO:0016042">
    <property type="term" value="P:lipid catabolic process"/>
    <property type="evidence" value="ECO:0007669"/>
    <property type="project" value="InterPro"/>
</dbReference>
<dbReference type="Proteomes" id="UP000515512">
    <property type="component" value="Chromosome"/>
</dbReference>
<dbReference type="AlphaFoldDB" id="A0A7D6ZCL3"/>
<proteinExistence type="predicted"/>
<evidence type="ECO:0000313" key="2">
    <source>
        <dbReference type="Proteomes" id="UP000515512"/>
    </source>
</evidence>
<accession>A0A7D6ZCL3</accession>
<dbReference type="KEGG" id="nhu:H0264_35985"/>
<dbReference type="PANTHER" id="PTHR34853:SF1">
    <property type="entry name" value="LIPASE 5"/>
    <property type="match status" value="1"/>
</dbReference>
<dbReference type="EMBL" id="CP059399">
    <property type="protein sequence ID" value="QLY30458.1"/>
    <property type="molecule type" value="Genomic_DNA"/>
</dbReference>
<dbReference type="GO" id="GO:0004806">
    <property type="term" value="F:triacylglycerol lipase activity"/>
    <property type="evidence" value="ECO:0007669"/>
    <property type="project" value="InterPro"/>
</dbReference>
<keyword evidence="2" id="KW-1185">Reference proteome</keyword>
<dbReference type="Gene3D" id="1.10.260.130">
    <property type="match status" value="1"/>
</dbReference>
<dbReference type="SUPFAM" id="SSF53474">
    <property type="entry name" value="alpha/beta-Hydrolases"/>
    <property type="match status" value="1"/>
</dbReference>
<protein>
    <submittedName>
        <fullName evidence="1">Lipase</fullName>
    </submittedName>
</protein>
<sequence>MSVNADVYEFGPFREAREFVSTPVPLRPEADPFYRAPADIVRFPAGAIIRFRKVEAALFGRLRLRAQAWQLLYRTVDLHGAAEASVTTVLLPRGATPAQSRPLLSFQCAIDAVSAKCLPSYALRHGARAGGSVPSCEMLLIMGALAHGWAVSVPDHVGLDGRFVAAREPAYRILDALRAARSFEPVGQVEQIGLWGYSGGGVATSWAAELAHEYAPELPLVGAVAGSPVGDPELVFARVNGSFFSGLTALALSGLRRAYPEVDAIVRANVDAEGLAFLAKAEASSTIPFVARARGRNLDRHCRGSSLAELIAMPDVRAVFDDIRPGTRAPAMPLLIMQSVRDQIIPVEGVDGQVDRYLADGARVRYLRDRLSEHLSLAVFSAPVALDWLSDRFAGLPAPEGTETLWSVAFSRQAGRGLRRWAGRIRR</sequence>
<reference evidence="1 2" key="1">
    <citation type="submission" date="2020-07" db="EMBL/GenBank/DDBJ databases">
        <authorList>
            <person name="Zhuang K."/>
            <person name="Ran Y."/>
        </authorList>
    </citation>
    <scope>NUCLEOTIDE SEQUENCE [LARGE SCALE GENOMIC DNA]</scope>
    <source>
        <strain evidence="1 2">WCH-YHL-001</strain>
    </source>
</reference>
<evidence type="ECO:0000313" key="1">
    <source>
        <dbReference type="EMBL" id="QLY30458.1"/>
    </source>
</evidence>